<comment type="caution">
    <text evidence="1">The sequence shown here is derived from an EMBL/GenBank/DDBJ whole genome shotgun (WGS) entry which is preliminary data.</text>
</comment>
<dbReference type="RefSeq" id="WP_272778793.1">
    <property type="nucleotide sequence ID" value="NZ_JAQQLI010000035.1"/>
</dbReference>
<protein>
    <submittedName>
        <fullName evidence="1">Phage GP46 family protein</fullName>
    </submittedName>
</protein>
<name>A0ABT5JEJ9_RHOTP</name>
<proteinExistence type="predicted"/>
<dbReference type="Proteomes" id="UP001165652">
    <property type="component" value="Unassembled WGS sequence"/>
</dbReference>
<evidence type="ECO:0000313" key="2">
    <source>
        <dbReference type="Proteomes" id="UP001165652"/>
    </source>
</evidence>
<evidence type="ECO:0000313" key="1">
    <source>
        <dbReference type="EMBL" id="MDC7787957.1"/>
    </source>
</evidence>
<accession>A0ABT5JEJ9</accession>
<organism evidence="1 2">
    <name type="scientific">Rhodoplanes tepidamans</name>
    <name type="common">Rhodoplanes cryptolactis</name>
    <dbReference type="NCBI Taxonomy" id="200616"/>
    <lineage>
        <taxon>Bacteria</taxon>
        <taxon>Pseudomonadati</taxon>
        <taxon>Pseudomonadota</taxon>
        <taxon>Alphaproteobacteria</taxon>
        <taxon>Hyphomicrobiales</taxon>
        <taxon>Nitrobacteraceae</taxon>
        <taxon>Rhodoplanes</taxon>
    </lineage>
</organism>
<dbReference type="InterPro" id="IPR010877">
    <property type="entry name" value="Phage_Mu_Gp46"/>
</dbReference>
<reference evidence="1" key="1">
    <citation type="journal article" date="2023" name="Microbiol Resour">
        <title>Genome Sequences of Rhodoplanes serenus and Two Thermotolerant Strains, Rhodoplanes tepidamans and 'Rhodoplanes cryptolactis,' Further Refine the Genus.</title>
        <authorList>
            <person name="Rayyan A.A."/>
            <person name="Kyndt J.A."/>
        </authorList>
    </citation>
    <scope>NUCLEOTIDE SEQUENCE</scope>
    <source>
        <strain evidence="1">DSM 9987</strain>
    </source>
</reference>
<reference evidence="1" key="2">
    <citation type="submission" date="2023-02" db="EMBL/GenBank/DDBJ databases">
        <authorList>
            <person name="Rayyan A."/>
            <person name="Meyer T."/>
            <person name="Kyndt J.A."/>
        </authorList>
    </citation>
    <scope>NUCLEOTIDE SEQUENCE</scope>
    <source>
        <strain evidence="1">DSM 9987</strain>
    </source>
</reference>
<dbReference type="Pfam" id="PF07409">
    <property type="entry name" value="GP46"/>
    <property type="match status" value="1"/>
</dbReference>
<dbReference type="EMBL" id="JAQQLI010000035">
    <property type="protein sequence ID" value="MDC7787957.1"/>
    <property type="molecule type" value="Genomic_DNA"/>
</dbReference>
<gene>
    <name evidence="1" type="ORF">PQJ73_19895</name>
</gene>
<keyword evidence="2" id="KW-1185">Reference proteome</keyword>
<sequence length="155" mass="16728">MTDWLDLALVYDPATRRCDLVLGDDGDLVLDETPATPMLVSLLSDRRARAEDTLPDGTVAGAAPAAAIGARRGWPGDALDAFGRRIGSRLWLLARAKGGDLTPRFAAEWTREAFAWVRDETGTAAVVAAEWLRRGWLAIAVTVDGRTVTVNQRIG</sequence>